<dbReference type="GO" id="GO:0032259">
    <property type="term" value="P:methylation"/>
    <property type="evidence" value="ECO:0007669"/>
    <property type="project" value="UniProtKB-KW"/>
</dbReference>
<keyword evidence="2" id="KW-1185">Reference proteome</keyword>
<accession>Q1MKB1</accession>
<dbReference type="EMBL" id="AM236080">
    <property type="protein sequence ID" value="CAK06595.1"/>
    <property type="molecule type" value="Genomic_DNA"/>
</dbReference>
<dbReference type="GO" id="GO:0009007">
    <property type="term" value="F:site-specific DNA-methyltransferase (adenine-specific) activity"/>
    <property type="evidence" value="ECO:0007669"/>
    <property type="project" value="UniProtKB-EC"/>
</dbReference>
<dbReference type="InterPro" id="IPR029063">
    <property type="entry name" value="SAM-dependent_MTases_sf"/>
</dbReference>
<dbReference type="HOGENOM" id="CLU_2181798_0_0_5"/>
<sequence>MPKFGKTTPLTEAHFEGFEQAFGKDPYGTKRGPDEGEAGRWRKFTRAQIAARSDNLDISWLREAEEEAEEGLVEPDDIAAAILGHLQAAILEIEALTAELDDQLPEAAE</sequence>
<evidence type="ECO:0000313" key="2">
    <source>
        <dbReference type="Proteomes" id="UP000006575"/>
    </source>
</evidence>
<dbReference type="SUPFAM" id="SSF53335">
    <property type="entry name" value="S-adenosyl-L-methionine-dependent methyltransferases"/>
    <property type="match status" value="1"/>
</dbReference>
<keyword evidence="1" id="KW-0808">Transferase</keyword>
<organism evidence="1 2">
    <name type="scientific">Rhizobium johnstonii (strain DSM 114642 / LMG 32736 / 3841)</name>
    <name type="common">Rhizobium leguminosarum bv. viciae</name>
    <dbReference type="NCBI Taxonomy" id="216596"/>
    <lineage>
        <taxon>Bacteria</taxon>
        <taxon>Pseudomonadati</taxon>
        <taxon>Pseudomonadota</taxon>
        <taxon>Alphaproteobacteria</taxon>
        <taxon>Hyphomicrobiales</taxon>
        <taxon>Rhizobiaceae</taxon>
        <taxon>Rhizobium/Agrobacterium group</taxon>
        <taxon>Rhizobium</taxon>
        <taxon>Rhizobium johnstonii</taxon>
    </lineage>
</organism>
<keyword evidence="1" id="KW-0489">Methyltransferase</keyword>
<dbReference type="EnsemblBacteria" id="CAK06595">
    <property type="protein sequence ID" value="CAK06595"/>
    <property type="gene ID" value="RL1098"/>
</dbReference>
<proteinExistence type="predicted"/>
<reference evidence="1 2" key="1">
    <citation type="journal article" date="2006" name="Genome Biol.">
        <title>The genome of Rhizobium leguminosarum has recognizable core and accessory components.</title>
        <authorList>
            <person name="Young J.W."/>
            <person name="Crossman L.C."/>
            <person name="Johnston A.W.B."/>
            <person name="Thomson N.R."/>
            <person name="Ghazoui Z.F."/>
            <person name="Hull K.H."/>
            <person name="Wexler M."/>
            <person name="Curson A.R.J."/>
            <person name="Todd J.D."/>
            <person name="Poole P.S."/>
            <person name="Mauchline T.H."/>
            <person name="East A.K."/>
            <person name="Quail M.A."/>
            <person name="Churcher C."/>
            <person name="Arrowsmith C."/>
            <person name="Cherevach A."/>
            <person name="Chillingworth T."/>
            <person name="Clarke K."/>
            <person name="Cronin A."/>
            <person name="Davis P."/>
            <person name="Fraser A."/>
            <person name="Hance Z."/>
            <person name="Hauser H."/>
            <person name="Jagels K."/>
            <person name="Moule S."/>
            <person name="Mungall K."/>
            <person name="Norbertczak H."/>
            <person name="Rabbinowitsch E."/>
            <person name="Sanders M."/>
            <person name="Simmonds M."/>
            <person name="Whitehead S."/>
            <person name="Parkhill J."/>
        </authorList>
    </citation>
    <scope>NUCLEOTIDE SEQUENCE [LARGE SCALE GENOMIC DNA]</scope>
    <source>
        <strain evidence="2">DSM 114642 / LMG 32736 / 3841</strain>
    </source>
</reference>
<dbReference type="KEGG" id="rle:RL1098"/>
<dbReference type="eggNOG" id="COG0286">
    <property type="taxonomic scope" value="Bacteria"/>
</dbReference>
<dbReference type="AlphaFoldDB" id="Q1MKB1"/>
<evidence type="ECO:0000313" key="1">
    <source>
        <dbReference type="EMBL" id="CAK06595.1"/>
    </source>
</evidence>
<name>Q1MKB1_RHIJ3</name>
<dbReference type="EC" id="2.1.1.72" evidence="1"/>
<dbReference type="Proteomes" id="UP000006575">
    <property type="component" value="Chromosome"/>
</dbReference>
<gene>
    <name evidence="1" type="primary">hsdMch2</name>
    <name evidence="1" type="ordered locus">RL1098</name>
</gene>
<protein>
    <submittedName>
        <fullName evidence="1">Type I restriction enzyme modification methylase subunit</fullName>
        <ecNumber evidence="1">2.1.1.72</ecNumber>
    </submittedName>
</protein>